<dbReference type="InterPro" id="IPR054728">
    <property type="entry name" value="RsmB-like_ferredoxin"/>
</dbReference>
<keyword evidence="2 5" id="KW-0808">Transferase</keyword>
<keyword evidence="8" id="KW-1185">Reference proteome</keyword>
<comment type="caution">
    <text evidence="7">The sequence shown here is derived from an EMBL/GenBank/DDBJ whole genome shotgun (WGS) entry which is preliminary data.</text>
</comment>
<dbReference type="AlphaFoldDB" id="A0A411Z3L0"/>
<dbReference type="InterPro" id="IPR023267">
    <property type="entry name" value="RCMT"/>
</dbReference>
<feature type="domain" description="SAM-dependent MTase RsmB/NOP-type" evidence="6">
    <location>
        <begin position="133"/>
        <end position="385"/>
    </location>
</feature>
<reference evidence="7 8" key="1">
    <citation type="submission" date="2018-08" db="EMBL/GenBank/DDBJ databases">
        <title>Flavobacterium tibetense sp. nov., isolated from a wetland YonghuCo on Tibetan Plateau.</title>
        <authorList>
            <person name="Phurbu D."/>
            <person name="Lu H."/>
            <person name="Xing P."/>
        </authorList>
    </citation>
    <scope>NUCLEOTIDE SEQUENCE [LARGE SCALE GENOMIC DNA]</scope>
    <source>
        <strain evidence="7 8">DJC</strain>
    </source>
</reference>
<name>A0A411Z3L0_9RHOB</name>
<evidence type="ECO:0000256" key="3">
    <source>
        <dbReference type="ARBA" id="ARBA00022691"/>
    </source>
</evidence>
<accession>A0A411Z3L0</accession>
<dbReference type="PROSITE" id="PS51686">
    <property type="entry name" value="SAM_MT_RSMB_NOP"/>
    <property type="match status" value="1"/>
</dbReference>
<evidence type="ECO:0000256" key="5">
    <source>
        <dbReference type="PROSITE-ProRule" id="PRU01023"/>
    </source>
</evidence>
<dbReference type="GO" id="GO:0001510">
    <property type="term" value="P:RNA methylation"/>
    <property type="evidence" value="ECO:0007669"/>
    <property type="project" value="InterPro"/>
</dbReference>
<evidence type="ECO:0000256" key="4">
    <source>
        <dbReference type="ARBA" id="ARBA00022884"/>
    </source>
</evidence>
<dbReference type="GO" id="GO:0008173">
    <property type="term" value="F:RNA methyltransferase activity"/>
    <property type="evidence" value="ECO:0007669"/>
    <property type="project" value="InterPro"/>
</dbReference>
<dbReference type="CDD" id="cd02440">
    <property type="entry name" value="AdoMet_MTases"/>
    <property type="match status" value="1"/>
</dbReference>
<proteinExistence type="inferred from homology"/>
<feature type="binding site" evidence="5">
    <location>
        <position position="246"/>
    </location>
    <ligand>
        <name>S-adenosyl-L-methionine</name>
        <dbReference type="ChEBI" id="CHEBI:59789"/>
    </ligand>
</feature>
<dbReference type="PANTHER" id="PTHR22807:SF53">
    <property type="entry name" value="RIBOSOMAL RNA SMALL SUBUNIT METHYLTRANSFERASE B-RELATED"/>
    <property type="match status" value="1"/>
</dbReference>
<dbReference type="InterPro" id="IPR001678">
    <property type="entry name" value="MeTrfase_RsmB-F_NOP2_dom"/>
</dbReference>
<gene>
    <name evidence="7" type="ORF">D1012_06930</name>
</gene>
<sequence>MTPAARHSAAIEVLDRILAGAPAEQALTNWGRASRFAGSGDRNAVRDLVYDALRCRRSYAALGGAESGRGLMLGALRAAGTDPATLFTGEGHAPSLVTQGEQGRTPAAAETLDLPDWLLPQLTESLGDDLTGIAQALRQRAPVFLRVNLRRATATQAIAALQAEGITAQPHGLADTALEVTDGARKIQTSQAYLSGLVELQDAASQAVVAALPLRDGMRVLDHCAGGGGKTLAMAARAKLSLFAHDAFPARMRDLPTRASRAGVKVALSDAPEALAPFDLILADAPCSGSGSWRRDPQGKWALTPERLAQIGAVQDEILDRLAPLVAPGGVLAYATCSVLRAENEDRIAAFVNRTPGWGVKTMQRFTPLTGGDGFFLALLTQGQA</sequence>
<keyword evidence="1 5" id="KW-0489">Methyltransferase</keyword>
<dbReference type="Pfam" id="PF22458">
    <property type="entry name" value="RsmF-B_ferredox"/>
    <property type="match status" value="1"/>
</dbReference>
<dbReference type="InterPro" id="IPR029063">
    <property type="entry name" value="SAM-dependent_MTases_sf"/>
</dbReference>
<feature type="active site" description="Nucleophile" evidence="5">
    <location>
        <position position="337"/>
    </location>
</feature>
<dbReference type="Pfam" id="PF01189">
    <property type="entry name" value="Methyltr_RsmB-F"/>
    <property type="match status" value="1"/>
</dbReference>
<protein>
    <submittedName>
        <fullName evidence="7">RsmB/NOP family class I SAM-dependent RNA methyltransferase</fullName>
    </submittedName>
</protein>
<evidence type="ECO:0000259" key="6">
    <source>
        <dbReference type="PROSITE" id="PS51686"/>
    </source>
</evidence>
<dbReference type="Gene3D" id="3.40.50.150">
    <property type="entry name" value="Vaccinia Virus protein VP39"/>
    <property type="match status" value="1"/>
</dbReference>
<dbReference type="PANTHER" id="PTHR22807">
    <property type="entry name" value="NOP2 YEAST -RELATED NOL1/NOP2/FMU SUN DOMAIN-CONTAINING"/>
    <property type="match status" value="1"/>
</dbReference>
<dbReference type="GO" id="GO:0003723">
    <property type="term" value="F:RNA binding"/>
    <property type="evidence" value="ECO:0007669"/>
    <property type="project" value="UniProtKB-UniRule"/>
</dbReference>
<dbReference type="PRINTS" id="PR02008">
    <property type="entry name" value="RCMTFAMILY"/>
</dbReference>
<evidence type="ECO:0000313" key="7">
    <source>
        <dbReference type="EMBL" id="RGP37649.1"/>
    </source>
</evidence>
<keyword evidence="4 5" id="KW-0694">RNA-binding</keyword>
<keyword evidence="3 5" id="KW-0949">S-adenosyl-L-methionine</keyword>
<feature type="binding site" evidence="5">
    <location>
        <position position="284"/>
    </location>
    <ligand>
        <name>S-adenosyl-L-methionine</name>
        <dbReference type="ChEBI" id="CHEBI:59789"/>
    </ligand>
</feature>
<evidence type="ECO:0000313" key="8">
    <source>
        <dbReference type="Proteomes" id="UP000284547"/>
    </source>
</evidence>
<dbReference type="InterPro" id="IPR049560">
    <property type="entry name" value="MeTrfase_RsmB-F_NOP2_cat"/>
</dbReference>
<organism evidence="7 8">
    <name type="scientific">Pseudotabrizicola alkalilacus</name>
    <dbReference type="NCBI Taxonomy" id="2305252"/>
    <lineage>
        <taxon>Bacteria</taxon>
        <taxon>Pseudomonadati</taxon>
        <taxon>Pseudomonadota</taxon>
        <taxon>Alphaproteobacteria</taxon>
        <taxon>Rhodobacterales</taxon>
        <taxon>Paracoccaceae</taxon>
        <taxon>Pseudotabrizicola</taxon>
    </lineage>
</organism>
<dbReference type="OrthoDB" id="9810297at2"/>
<dbReference type="SUPFAM" id="SSF53335">
    <property type="entry name" value="S-adenosyl-L-methionine-dependent methyltransferases"/>
    <property type="match status" value="1"/>
</dbReference>
<dbReference type="EMBL" id="QWEY01000003">
    <property type="protein sequence ID" value="RGP37649.1"/>
    <property type="molecule type" value="Genomic_DNA"/>
</dbReference>
<comment type="similarity">
    <text evidence="5">Belongs to the class I-like SAM-binding methyltransferase superfamily. RsmB/NOP family.</text>
</comment>
<feature type="binding site" evidence="5">
    <location>
        <position position="270"/>
    </location>
    <ligand>
        <name>S-adenosyl-L-methionine</name>
        <dbReference type="ChEBI" id="CHEBI:59789"/>
    </ligand>
</feature>
<comment type="caution">
    <text evidence="5">Lacks conserved residue(s) required for the propagation of feature annotation.</text>
</comment>
<dbReference type="RefSeq" id="WP_118150641.1">
    <property type="nucleotide sequence ID" value="NZ_QWEY01000003.1"/>
</dbReference>
<dbReference type="Proteomes" id="UP000284547">
    <property type="component" value="Unassembled WGS sequence"/>
</dbReference>
<evidence type="ECO:0000256" key="1">
    <source>
        <dbReference type="ARBA" id="ARBA00022603"/>
    </source>
</evidence>
<evidence type="ECO:0000256" key="2">
    <source>
        <dbReference type="ARBA" id="ARBA00022679"/>
    </source>
</evidence>